<reference evidence="2" key="1">
    <citation type="submission" date="2020-08" db="EMBL/GenBank/DDBJ databases">
        <title>Genome public.</title>
        <authorList>
            <person name="Liu C."/>
            <person name="Sun Q."/>
        </authorList>
    </citation>
    <scope>NUCLEOTIDE SEQUENCE</scope>
    <source>
        <strain evidence="2">NSJ-64</strain>
    </source>
</reference>
<evidence type="ECO:0000313" key="2">
    <source>
        <dbReference type="EMBL" id="MBC8586141.1"/>
    </source>
</evidence>
<name>A0A926IIA1_9FIRM</name>
<dbReference type="InterPro" id="IPR019887">
    <property type="entry name" value="Tscrpt_reg_AsnC/Lrp_C"/>
</dbReference>
<dbReference type="SUPFAM" id="SSF54909">
    <property type="entry name" value="Dimeric alpha+beta barrel"/>
    <property type="match status" value="1"/>
</dbReference>
<comment type="caution">
    <text evidence="2">The sequence shown here is derived from an EMBL/GenBank/DDBJ whole genome shotgun (WGS) entry which is preliminary data.</text>
</comment>
<dbReference type="PANTHER" id="PTHR43413">
    <property type="entry name" value="TRANSCRIPTIONAL REGULATOR, ASNC FAMILY"/>
    <property type="match status" value="1"/>
</dbReference>
<dbReference type="Gene3D" id="1.10.10.10">
    <property type="entry name" value="Winged helix-like DNA-binding domain superfamily/Winged helix DNA-binding domain"/>
    <property type="match status" value="1"/>
</dbReference>
<dbReference type="InterPro" id="IPR050684">
    <property type="entry name" value="HTH-Siroheme_Decarb"/>
</dbReference>
<dbReference type="EMBL" id="JACRTD010000008">
    <property type="protein sequence ID" value="MBC8586141.1"/>
    <property type="molecule type" value="Genomic_DNA"/>
</dbReference>
<dbReference type="SUPFAM" id="SSF46785">
    <property type="entry name" value="Winged helix' DNA-binding domain"/>
    <property type="match status" value="1"/>
</dbReference>
<accession>A0A926IIA1</accession>
<sequence>MEKLLPVIANNAKLSHAQLAAMIGAQEADVAAQIEKWEKEGVIKGYKALIDWDKTDRNYVSARIEINVIPKGDMGFEEIAYTISQFPEVETCYLMSGGYDLALTISGKTFKDVALFVAHKLAPLEPVQSTSTHFVLKKYKERGILMVENAKDEREVTTL</sequence>
<evidence type="ECO:0000313" key="3">
    <source>
        <dbReference type="Proteomes" id="UP000623678"/>
    </source>
</evidence>
<dbReference type="InterPro" id="IPR036388">
    <property type="entry name" value="WH-like_DNA-bd_sf"/>
</dbReference>
<proteinExistence type="predicted"/>
<dbReference type="InterPro" id="IPR036390">
    <property type="entry name" value="WH_DNA-bd_sf"/>
</dbReference>
<evidence type="ECO:0000259" key="1">
    <source>
        <dbReference type="Pfam" id="PF01037"/>
    </source>
</evidence>
<gene>
    <name evidence="2" type="ORF">H8705_11165</name>
</gene>
<dbReference type="Gene3D" id="3.30.70.920">
    <property type="match status" value="1"/>
</dbReference>
<keyword evidence="3" id="KW-1185">Reference proteome</keyword>
<protein>
    <submittedName>
        <fullName evidence="2">Lrp/AsnC family transcriptional regulator</fullName>
    </submittedName>
</protein>
<dbReference type="InterPro" id="IPR019888">
    <property type="entry name" value="Tscrpt_reg_AsnC-like"/>
</dbReference>
<dbReference type="Pfam" id="PF01037">
    <property type="entry name" value="AsnC_trans_reg"/>
    <property type="match status" value="1"/>
</dbReference>
<organism evidence="2 3">
    <name type="scientific">Youxingia wuxianensis</name>
    <dbReference type="NCBI Taxonomy" id="2763678"/>
    <lineage>
        <taxon>Bacteria</taxon>
        <taxon>Bacillati</taxon>
        <taxon>Bacillota</taxon>
        <taxon>Clostridia</taxon>
        <taxon>Eubacteriales</taxon>
        <taxon>Oscillospiraceae</taxon>
        <taxon>Youxingia</taxon>
    </lineage>
</organism>
<dbReference type="PANTHER" id="PTHR43413:SF7">
    <property type="entry name" value="HTH-TYPE TRANSCRIPTIONAL REGULATOR PTR2"/>
    <property type="match status" value="1"/>
</dbReference>
<dbReference type="Proteomes" id="UP000623678">
    <property type="component" value="Unassembled WGS sequence"/>
</dbReference>
<dbReference type="InterPro" id="IPR011008">
    <property type="entry name" value="Dimeric_a/b-barrel"/>
</dbReference>
<dbReference type="AlphaFoldDB" id="A0A926IIA1"/>
<dbReference type="SMART" id="SM00344">
    <property type="entry name" value="HTH_ASNC"/>
    <property type="match status" value="1"/>
</dbReference>
<feature type="domain" description="Transcription regulator AsnC/Lrp ligand binding" evidence="1">
    <location>
        <begin position="65"/>
        <end position="137"/>
    </location>
</feature>